<accession>A0A836D3C8</accession>
<dbReference type="AlphaFoldDB" id="A0A836D3C8"/>
<name>A0A836D3C8_SHEEP</name>
<protein>
    <submittedName>
        <fullName evidence="1">Uncharacterized protein</fullName>
    </submittedName>
</protein>
<reference evidence="1 2" key="1">
    <citation type="submission" date="2020-12" db="EMBL/GenBank/DDBJ databases">
        <title>De novo assembly of Tibetan sheep genome.</title>
        <authorList>
            <person name="Li X."/>
        </authorList>
    </citation>
    <scope>NUCLEOTIDE SEQUENCE [LARGE SCALE GENOMIC DNA]</scope>
    <source>
        <tissue evidence="1">Heart</tissue>
    </source>
</reference>
<sequence>RTSHPVVSFVEQADIIFWSLETGPEKSLCGKCWAQFRNSFEDTDDPPCAAAVSPIPFEERACWRIQAETREMNFRSDASKVIFCAVLTANLPQKP</sequence>
<organism evidence="1 2">
    <name type="scientific">Ovis aries</name>
    <name type="common">Sheep</name>
    <dbReference type="NCBI Taxonomy" id="9940"/>
    <lineage>
        <taxon>Eukaryota</taxon>
        <taxon>Metazoa</taxon>
        <taxon>Chordata</taxon>
        <taxon>Craniata</taxon>
        <taxon>Vertebrata</taxon>
        <taxon>Euteleostomi</taxon>
        <taxon>Mammalia</taxon>
        <taxon>Eutheria</taxon>
        <taxon>Laurasiatheria</taxon>
        <taxon>Artiodactyla</taxon>
        <taxon>Ruminantia</taxon>
        <taxon>Pecora</taxon>
        <taxon>Bovidae</taxon>
        <taxon>Caprinae</taxon>
        <taxon>Ovis</taxon>
    </lineage>
</organism>
<gene>
    <name evidence="1" type="ORF">JEQ12_018961</name>
</gene>
<proteinExistence type="predicted"/>
<evidence type="ECO:0000313" key="2">
    <source>
        <dbReference type="Proteomes" id="UP000664991"/>
    </source>
</evidence>
<evidence type="ECO:0000313" key="1">
    <source>
        <dbReference type="EMBL" id="KAG5205711.1"/>
    </source>
</evidence>
<feature type="non-terminal residue" evidence="1">
    <location>
        <position position="95"/>
    </location>
</feature>
<comment type="caution">
    <text evidence="1">The sequence shown here is derived from an EMBL/GenBank/DDBJ whole genome shotgun (WGS) entry which is preliminary data.</text>
</comment>
<dbReference type="EMBL" id="JAEMGP010000008">
    <property type="protein sequence ID" value="KAG5205711.1"/>
    <property type="molecule type" value="Genomic_DNA"/>
</dbReference>
<dbReference type="Proteomes" id="UP000664991">
    <property type="component" value="Unassembled WGS sequence"/>
</dbReference>